<reference evidence="1 2" key="1">
    <citation type="submission" date="2007-11" db="EMBL/GenBank/DDBJ databases">
        <title>Draft genome sequence of Bacteroides stercoris(ATCC 43183).</title>
        <authorList>
            <person name="Sudarsanam P."/>
            <person name="Ley R."/>
            <person name="Guruge J."/>
            <person name="Turnbaugh P.J."/>
            <person name="Mahowald M."/>
            <person name="Liep D."/>
            <person name="Gordon J."/>
        </authorList>
    </citation>
    <scope>NUCLEOTIDE SEQUENCE [LARGE SCALE GENOMIC DNA]</scope>
    <source>
        <strain evidence="1 2">ATCC 43183</strain>
    </source>
</reference>
<reference evidence="1 2" key="2">
    <citation type="submission" date="2007-11" db="EMBL/GenBank/DDBJ databases">
        <authorList>
            <person name="Fulton L."/>
            <person name="Clifton S."/>
            <person name="Fulton B."/>
            <person name="Xu J."/>
            <person name="Minx P."/>
            <person name="Pepin K.H."/>
            <person name="Johnson M."/>
            <person name="Thiruvilangam P."/>
            <person name="Bhonagiri V."/>
            <person name="Nash W.E."/>
            <person name="Mardis E.R."/>
            <person name="Wilson R.K."/>
        </authorList>
    </citation>
    <scope>NUCLEOTIDE SEQUENCE [LARGE SCALE GENOMIC DNA]</scope>
    <source>
        <strain evidence="1 2">ATCC 43183</strain>
    </source>
</reference>
<sequence>MFLNKRYQREPILHCKQADNGLPKQPFGTEVTKSGKKHVYLPLWKRKK</sequence>
<gene>
    <name evidence="1" type="ORF">BACSTE_00322</name>
</gene>
<evidence type="ECO:0000313" key="2">
    <source>
        <dbReference type="Proteomes" id="UP000004713"/>
    </source>
</evidence>
<evidence type="ECO:0000313" key="1">
    <source>
        <dbReference type="EMBL" id="EDS16788.1"/>
    </source>
</evidence>
<name>B0NLH2_BACSE</name>
<comment type="caution">
    <text evidence="1">The sequence shown here is derived from an EMBL/GenBank/DDBJ whole genome shotgun (WGS) entry which is preliminary data.</text>
</comment>
<proteinExistence type="predicted"/>
<organism evidence="1 2">
    <name type="scientific">Bacteroides stercoris ATCC 43183</name>
    <dbReference type="NCBI Taxonomy" id="449673"/>
    <lineage>
        <taxon>Bacteria</taxon>
        <taxon>Pseudomonadati</taxon>
        <taxon>Bacteroidota</taxon>
        <taxon>Bacteroidia</taxon>
        <taxon>Bacteroidales</taxon>
        <taxon>Bacteroidaceae</taxon>
        <taxon>Bacteroides</taxon>
    </lineage>
</organism>
<dbReference type="EMBL" id="ABFZ02000013">
    <property type="protein sequence ID" value="EDS16788.1"/>
    <property type="molecule type" value="Genomic_DNA"/>
</dbReference>
<dbReference type="HOGENOM" id="CLU_3149697_0_0_10"/>
<dbReference type="Proteomes" id="UP000004713">
    <property type="component" value="Unassembled WGS sequence"/>
</dbReference>
<accession>B0NLH2</accession>
<protein>
    <submittedName>
        <fullName evidence="1">Uncharacterized protein</fullName>
    </submittedName>
</protein>
<dbReference type="AlphaFoldDB" id="B0NLH2"/>